<reference evidence="1 2" key="1">
    <citation type="submission" date="2019-03" db="EMBL/GenBank/DDBJ databases">
        <title>The complete genome sequence of Neokomagataea sp. Jb2 NBRC113641.</title>
        <authorList>
            <person name="Chua K.-O."/>
            <person name="Chan K.-G."/>
            <person name="See-Too W.-S."/>
        </authorList>
    </citation>
    <scope>NUCLEOTIDE SEQUENCE [LARGE SCALE GENOMIC DNA]</scope>
    <source>
        <strain evidence="1 2">Jb2</strain>
    </source>
</reference>
<evidence type="ECO:0000313" key="1">
    <source>
        <dbReference type="EMBL" id="TPW34521.1"/>
    </source>
</evidence>
<name>A0A506UMF5_9PROT</name>
<sequence>MMYMTALQLQQRLGLGRISNVSIPLFDIHHPDLKPEGHGLHNRLTTNNLQNGYVPLRGLAHAAEQSVPSFISLEGYSQHLANFPPRSDFDYERLFPPLESSEGGSDDELVINIRGSEILTGLHADYVLLPPEFYQYLIELTGKKPVFYGQLDPSPYLQELKERFPQATFIPSRGVAQDFDYLRKSRHIVPSLSTFSWLACWLSEARTIHFPIAGVLNPQQHTLSMLLPLDDPRYRFYEFPLYYSLPVAQYRDYLDPVRTNWAPVTPSTVKARLPSTLQHIDDQILAFSPWDYLHMHPEKDAFYRSYGDVGLYNDFMNDDLLCGRAGFTLDRAYYARLNVGAALAVARGEYSSLEEHYYRVGQYGGLSKRP</sequence>
<keyword evidence="2" id="KW-1185">Reference proteome</keyword>
<evidence type="ECO:0000313" key="2">
    <source>
        <dbReference type="Proteomes" id="UP000315037"/>
    </source>
</evidence>
<evidence type="ECO:0008006" key="3">
    <source>
        <dbReference type="Google" id="ProtNLM"/>
    </source>
</evidence>
<proteinExistence type="predicted"/>
<accession>A0A506UMF5</accession>
<protein>
    <recommendedName>
        <fullName evidence="3">Glycosyl transferase</fullName>
    </recommendedName>
</protein>
<gene>
    <name evidence="1" type="ORF">E3202_05420</name>
</gene>
<comment type="caution">
    <text evidence="1">The sequence shown here is derived from an EMBL/GenBank/DDBJ whole genome shotgun (WGS) entry which is preliminary data.</text>
</comment>
<dbReference type="EMBL" id="SORZ01000002">
    <property type="protein sequence ID" value="TPW34521.1"/>
    <property type="molecule type" value="Genomic_DNA"/>
</dbReference>
<organism evidence="1 2">
    <name type="scientific">Oecophyllibacter saccharovorans</name>
    <dbReference type="NCBI Taxonomy" id="2558360"/>
    <lineage>
        <taxon>Bacteria</taxon>
        <taxon>Pseudomonadati</taxon>
        <taxon>Pseudomonadota</taxon>
        <taxon>Alphaproteobacteria</taxon>
        <taxon>Acetobacterales</taxon>
        <taxon>Acetobacteraceae</taxon>
        <taxon>Oecophyllibacter</taxon>
    </lineage>
</organism>
<dbReference type="AlphaFoldDB" id="A0A506UMF5"/>
<dbReference type="Proteomes" id="UP000315037">
    <property type="component" value="Unassembled WGS sequence"/>
</dbReference>